<dbReference type="Gene3D" id="3.90.1570.30">
    <property type="match status" value="1"/>
</dbReference>
<name>A0A1D7QC58_9SPHI</name>
<gene>
    <name evidence="2" type="ORF">BFS30_03405</name>
</gene>
<protein>
    <submittedName>
        <fullName evidence="2">Restriction endonuclease subunit R</fullName>
    </submittedName>
</protein>
<dbReference type="InterPro" id="IPR029464">
    <property type="entry name" value="HSDR_N"/>
</dbReference>
<evidence type="ECO:0000259" key="1">
    <source>
        <dbReference type="Pfam" id="PF13588"/>
    </source>
</evidence>
<dbReference type="EMBL" id="CP017141">
    <property type="protein sequence ID" value="AOM76286.1"/>
    <property type="molecule type" value="Genomic_DNA"/>
</dbReference>
<dbReference type="GO" id="GO:0004519">
    <property type="term" value="F:endonuclease activity"/>
    <property type="evidence" value="ECO:0007669"/>
    <property type="project" value="UniProtKB-KW"/>
</dbReference>
<sequence length="153" mass="18008">MAFTPTALNLPQYPFKITLKDNRHFIFDEIRKKHLVLTPEEWVRQHFIQFLILEKKFPRTLIQIEGGLNLNQLQKRSDIVIFNNSGERIMVIECKAPSVNITQAVFDQASRYNSVYKAKWLVVTNGLKHCYAQIDHMAEKFLFSPELPEYLQL</sequence>
<keyword evidence="3" id="KW-1185">Reference proteome</keyword>
<dbReference type="RefSeq" id="WP_069377982.1">
    <property type="nucleotide sequence ID" value="NZ_CP017141.1"/>
</dbReference>
<accession>A0A1D7QC58</accession>
<keyword evidence="2" id="KW-0255">Endonuclease</keyword>
<reference evidence="2 3" key="1">
    <citation type="submission" date="2016-08" db="EMBL/GenBank/DDBJ databases">
        <authorList>
            <person name="Seilhamer J.J."/>
        </authorList>
    </citation>
    <scope>NUCLEOTIDE SEQUENCE [LARGE SCALE GENOMIC DNA]</scope>
    <source>
        <strain evidence="2 3">DX4</strain>
    </source>
</reference>
<organism evidence="2 3">
    <name type="scientific">Pedobacter steynii</name>
    <dbReference type="NCBI Taxonomy" id="430522"/>
    <lineage>
        <taxon>Bacteria</taxon>
        <taxon>Pseudomonadati</taxon>
        <taxon>Bacteroidota</taxon>
        <taxon>Sphingobacteriia</taxon>
        <taxon>Sphingobacteriales</taxon>
        <taxon>Sphingobacteriaceae</taxon>
        <taxon>Pedobacter</taxon>
    </lineage>
</organism>
<dbReference type="OrthoDB" id="9790377at2"/>
<evidence type="ECO:0000313" key="2">
    <source>
        <dbReference type="EMBL" id="AOM76286.1"/>
    </source>
</evidence>
<proteinExistence type="predicted"/>
<dbReference type="Pfam" id="PF13588">
    <property type="entry name" value="HSDR_N_2"/>
    <property type="match status" value="1"/>
</dbReference>
<keyword evidence="2" id="KW-0378">Hydrolase</keyword>
<evidence type="ECO:0000313" key="3">
    <source>
        <dbReference type="Proteomes" id="UP000094313"/>
    </source>
</evidence>
<keyword evidence="2" id="KW-0540">Nuclease</keyword>
<feature type="domain" description="Type I restriction enzyme R protein N-terminal" evidence="1">
    <location>
        <begin position="39"/>
        <end position="148"/>
    </location>
</feature>
<dbReference type="Proteomes" id="UP000094313">
    <property type="component" value="Chromosome"/>
</dbReference>
<dbReference type="AlphaFoldDB" id="A0A1D7QC58"/>
<dbReference type="KEGG" id="psty:BFS30_03405"/>